<evidence type="ECO:0000256" key="5">
    <source>
        <dbReference type="ARBA" id="ARBA00023136"/>
    </source>
</evidence>
<proteinExistence type="predicted"/>
<feature type="transmembrane region" description="Helical" evidence="6">
    <location>
        <begin position="196"/>
        <end position="216"/>
    </location>
</feature>
<feature type="transmembrane region" description="Helical" evidence="6">
    <location>
        <begin position="441"/>
        <end position="466"/>
    </location>
</feature>
<feature type="transmembrane region" description="Helical" evidence="6">
    <location>
        <begin position="403"/>
        <end position="421"/>
    </location>
</feature>
<dbReference type="PANTHER" id="PTHR43652">
    <property type="entry name" value="BASIC AMINO ACID ANTIPORTER YFCC-RELATED"/>
    <property type="match status" value="1"/>
</dbReference>
<feature type="transmembrane region" description="Helical" evidence="6">
    <location>
        <begin position="256"/>
        <end position="275"/>
    </location>
</feature>
<evidence type="ECO:0000256" key="6">
    <source>
        <dbReference type="SAM" id="Phobius"/>
    </source>
</evidence>
<evidence type="ECO:0000313" key="8">
    <source>
        <dbReference type="Proteomes" id="UP001142078"/>
    </source>
</evidence>
<gene>
    <name evidence="7" type="primary">yfcC</name>
    <name evidence="7" type="ORF">NSA23_07010</name>
</gene>
<comment type="subcellular location">
    <subcellularLocation>
        <location evidence="1">Cell membrane</location>
        <topology evidence="1">Multi-pass membrane protein</topology>
    </subcellularLocation>
</comment>
<dbReference type="InterPro" id="IPR018385">
    <property type="entry name" value="C4_dicarb_anaerob_car-like"/>
</dbReference>
<feature type="transmembrane region" description="Helical" evidence="6">
    <location>
        <begin position="154"/>
        <end position="175"/>
    </location>
</feature>
<evidence type="ECO:0000256" key="4">
    <source>
        <dbReference type="ARBA" id="ARBA00022989"/>
    </source>
</evidence>
<evidence type="ECO:0000256" key="3">
    <source>
        <dbReference type="ARBA" id="ARBA00022692"/>
    </source>
</evidence>
<dbReference type="NCBIfam" id="NF008611">
    <property type="entry name" value="PRK11588.1"/>
    <property type="match status" value="1"/>
</dbReference>
<dbReference type="OrthoDB" id="255482at2"/>
<feature type="transmembrane region" description="Helical" evidence="6">
    <location>
        <begin position="281"/>
        <end position="299"/>
    </location>
</feature>
<sequence length="556" mass="60717">MNKEIKEKKEKKSIKVPDTYVIIFFIILLATILTHVIPVGRFEVIYKVYDSSNNILTEIKDGESDSFIVDGKEFVFDSTGEEEAILIQKGQEKSIGSIEKTKAKALEFNKFRIVQEYGKFLNSGKRNGIKLFKSGGDIGFLNYMFEGLVKGDKWGSAVGIVAFILVVGGAFGIILKTGAVEAAIGNVISKTQGKEIAIVPILFLLFSLGGAIFGMGEEAIPFSMIIVPLVIAMGYDAIVGIMITYGATQIGFATSWMNPFSIAIAQGIAGIPIMSGAGFRIFMYIIFNILGIVFLTIYAKKIKKDPKLSVSYKSDRYYRENFNPEEIRKVEFKFGDRLVILTIFIGIIWIIWGVTKHGYYIPEIATIFFTIGLISGIIGTIFNLNNMTINDIADSFRKGASDLVGAALVVGMAQGIVLILGDSSPFVDSVLNTILYGMSRVLIGLPTALTGWLMFVFQSVFNFFVVSGSGQAAITMPLMAPISDIVGLNKQIAVLAFQLGDGLTNLIVPTSGCLMGVLGVARLDWNKWAKFQIKFQLFLFILASIFVIAGTLVGLS</sequence>
<feature type="transmembrane region" description="Helical" evidence="6">
    <location>
        <begin position="222"/>
        <end position="244"/>
    </location>
</feature>
<dbReference type="PANTHER" id="PTHR43652:SF2">
    <property type="entry name" value="BASIC AMINO ACID ANTIPORTER YFCC-RELATED"/>
    <property type="match status" value="1"/>
</dbReference>
<feature type="transmembrane region" description="Helical" evidence="6">
    <location>
        <begin position="20"/>
        <end position="40"/>
    </location>
</feature>
<dbReference type="EMBL" id="JANJZL010000003">
    <property type="protein sequence ID" value="MCR2043868.1"/>
    <property type="molecule type" value="Genomic_DNA"/>
</dbReference>
<dbReference type="Proteomes" id="UP001142078">
    <property type="component" value="Unassembled WGS sequence"/>
</dbReference>
<dbReference type="Pfam" id="PF03606">
    <property type="entry name" value="DcuC"/>
    <property type="match status" value="1"/>
</dbReference>
<feature type="transmembrane region" description="Helical" evidence="6">
    <location>
        <begin position="506"/>
        <end position="525"/>
    </location>
</feature>
<evidence type="ECO:0000256" key="2">
    <source>
        <dbReference type="ARBA" id="ARBA00022475"/>
    </source>
</evidence>
<evidence type="ECO:0000256" key="1">
    <source>
        <dbReference type="ARBA" id="ARBA00004651"/>
    </source>
</evidence>
<comment type="caution">
    <text evidence="7">The sequence shown here is derived from an EMBL/GenBank/DDBJ whole genome shotgun (WGS) entry which is preliminary data.</text>
</comment>
<keyword evidence="4 6" id="KW-1133">Transmembrane helix</keyword>
<organism evidence="7 8">
    <name type="scientific">Anaerosalibacter massiliensis</name>
    <dbReference type="NCBI Taxonomy" id="1347392"/>
    <lineage>
        <taxon>Bacteria</taxon>
        <taxon>Bacillati</taxon>
        <taxon>Bacillota</taxon>
        <taxon>Tissierellia</taxon>
        <taxon>Tissierellales</taxon>
        <taxon>Sporanaerobacteraceae</taxon>
        <taxon>Anaerosalibacter</taxon>
    </lineage>
</organism>
<dbReference type="GO" id="GO:0005886">
    <property type="term" value="C:plasma membrane"/>
    <property type="evidence" value="ECO:0007669"/>
    <property type="project" value="UniProtKB-SubCell"/>
</dbReference>
<dbReference type="InterPro" id="IPR051679">
    <property type="entry name" value="DASS-Related_Transporters"/>
</dbReference>
<feature type="transmembrane region" description="Helical" evidence="6">
    <location>
        <begin position="537"/>
        <end position="555"/>
    </location>
</feature>
<feature type="transmembrane region" description="Helical" evidence="6">
    <location>
        <begin position="360"/>
        <end position="382"/>
    </location>
</feature>
<keyword evidence="8" id="KW-1185">Reference proteome</keyword>
<keyword evidence="2" id="KW-1003">Cell membrane</keyword>
<accession>A0A9X2MHZ3</accession>
<keyword evidence="3 6" id="KW-0812">Transmembrane</keyword>
<evidence type="ECO:0000313" key="7">
    <source>
        <dbReference type="EMBL" id="MCR2043868.1"/>
    </source>
</evidence>
<protein>
    <submittedName>
        <fullName evidence="7">Basic amino acid antiporter YfcC</fullName>
    </submittedName>
</protein>
<reference evidence="7" key="1">
    <citation type="submission" date="2022-07" db="EMBL/GenBank/DDBJ databases">
        <title>Enhanced cultured diversity of the mouse gut microbiota enables custom-made synthetic communities.</title>
        <authorList>
            <person name="Afrizal A."/>
        </authorList>
    </citation>
    <scope>NUCLEOTIDE SEQUENCE</scope>
    <source>
        <strain evidence="7">DSM 29482</strain>
    </source>
</reference>
<dbReference type="RefSeq" id="WP_042680648.1">
    <property type="nucleotide sequence ID" value="NZ_CABKTM010000020.1"/>
</dbReference>
<keyword evidence="5 6" id="KW-0472">Membrane</keyword>
<name>A0A9X2MHZ3_9FIRM</name>
<feature type="transmembrane region" description="Helical" evidence="6">
    <location>
        <begin position="338"/>
        <end position="354"/>
    </location>
</feature>
<dbReference type="AlphaFoldDB" id="A0A9X2MHZ3"/>